<feature type="domain" description="Neurotransmitter-gated ion-channel ligand-binding" evidence="12">
    <location>
        <begin position="65"/>
        <end position="278"/>
    </location>
</feature>
<evidence type="ECO:0000256" key="11">
    <source>
        <dbReference type="RuleBase" id="RU000687"/>
    </source>
</evidence>
<dbReference type="InterPro" id="IPR018000">
    <property type="entry name" value="Neurotransmitter_ion_chnl_CS"/>
</dbReference>
<dbReference type="PRINTS" id="PR00252">
    <property type="entry name" value="NRIONCHANNEL"/>
</dbReference>
<comment type="caution">
    <text evidence="11">Lacks conserved residue(s) required for the propagation of feature annotation.</text>
</comment>
<keyword evidence="8 11" id="KW-0406">Ion transport</keyword>
<proteinExistence type="inferred from homology"/>
<dbReference type="InterPro" id="IPR036719">
    <property type="entry name" value="Neuro-gated_channel_TM_sf"/>
</dbReference>
<keyword evidence="9 11" id="KW-0472">Membrane</keyword>
<name>A0A1I8JHB5_9PLAT</name>
<accession>A0A1I8JHB5</accession>
<feature type="transmembrane region" description="Helical" evidence="11">
    <location>
        <begin position="313"/>
        <end position="333"/>
    </location>
</feature>
<evidence type="ECO:0000256" key="8">
    <source>
        <dbReference type="ARBA" id="ARBA00023065"/>
    </source>
</evidence>
<dbReference type="WBParaSite" id="maker-uti_cns_0047873-snap-gene-0.4-mRNA-1">
    <property type="protein sequence ID" value="maker-uti_cns_0047873-snap-gene-0.4-mRNA-1"/>
    <property type="gene ID" value="maker-uti_cns_0047873-snap-gene-0.4"/>
</dbReference>
<evidence type="ECO:0000259" key="13">
    <source>
        <dbReference type="Pfam" id="PF02932"/>
    </source>
</evidence>
<keyword evidence="5 11" id="KW-0812">Transmembrane</keyword>
<dbReference type="GO" id="GO:0004888">
    <property type="term" value="F:transmembrane signaling receptor activity"/>
    <property type="evidence" value="ECO:0007669"/>
    <property type="project" value="InterPro"/>
</dbReference>
<comment type="subcellular location">
    <subcellularLocation>
        <location evidence="2">Cell membrane</location>
    </subcellularLocation>
    <subcellularLocation>
        <location evidence="1">Membrane</location>
        <topology evidence="1">Multi-pass membrane protein</topology>
    </subcellularLocation>
</comment>
<dbReference type="NCBIfam" id="TIGR00860">
    <property type="entry name" value="LIC"/>
    <property type="match status" value="1"/>
</dbReference>
<dbReference type="InterPro" id="IPR006201">
    <property type="entry name" value="Neur_channel"/>
</dbReference>
<dbReference type="CDD" id="cd19049">
    <property type="entry name" value="LGIC_TM_anion"/>
    <property type="match status" value="1"/>
</dbReference>
<evidence type="ECO:0000256" key="4">
    <source>
        <dbReference type="ARBA" id="ARBA00022475"/>
    </source>
</evidence>
<dbReference type="Gene3D" id="2.70.170.10">
    <property type="entry name" value="Neurotransmitter-gated ion-channel ligand-binding domain"/>
    <property type="match status" value="1"/>
</dbReference>
<keyword evidence="3 11" id="KW-0813">Transport</keyword>
<evidence type="ECO:0000256" key="3">
    <source>
        <dbReference type="ARBA" id="ARBA00022448"/>
    </source>
</evidence>
<dbReference type="SUPFAM" id="SSF63712">
    <property type="entry name" value="Nicotinic receptor ligand binding domain-like"/>
    <property type="match status" value="2"/>
</dbReference>
<keyword evidence="4" id="KW-1003">Cell membrane</keyword>
<sequence length="472" mass="53607">NFCGCSERLCSAQFVCILQVCVRYCSGVSGVGLTAPSIKCLCSRRVGLDSARTPVFSMMNNFIAPPHLITGRPTVVEIGIYVNTFDSVNVESMDYSIQIFLRLSWIDRRLSYNVTDMRGHGVPQPLPQFQTAQPPTALNDTTGLTIDPRLIDEIWLPDIIFMNEKQAKYHDITIPNKLLRIKPNGEVYYSSRISLRLGCHMGLYRFPLDTQTCEIIMESYRFTRQELRLRWRPEKPFEINKNFHLPQFVLTNWSTTSCDTEYISGEYPCLRVQFVLRRVFAVYLIQYYVPSTLIVILSWVSFWISIEAVPARISLGVMTVLSMTTQSMGLWMTLPKASYIKAIDIWMGVTVMYVFGAMVEFAMVNTMARNEIRRVTTRVRRAAAAAKTNNGSGNPDGDEVGADGGTAFTPMMAKKLVNEYTYGDWKAWPRTLVNWPAKWTKALGFCSLCHLQYSLSAIGDTSSYFEFSANMQ</sequence>
<dbReference type="InterPro" id="IPR038050">
    <property type="entry name" value="Neuro_actylchol_rec"/>
</dbReference>
<dbReference type="InterPro" id="IPR006202">
    <property type="entry name" value="Neur_chan_lig-bd"/>
</dbReference>
<evidence type="ECO:0000256" key="1">
    <source>
        <dbReference type="ARBA" id="ARBA00004141"/>
    </source>
</evidence>
<evidence type="ECO:0000256" key="7">
    <source>
        <dbReference type="ARBA" id="ARBA00022989"/>
    </source>
</evidence>
<dbReference type="SUPFAM" id="SSF90112">
    <property type="entry name" value="Neurotransmitter-gated ion-channel transmembrane pore"/>
    <property type="match status" value="1"/>
</dbReference>
<evidence type="ECO:0000259" key="12">
    <source>
        <dbReference type="Pfam" id="PF02931"/>
    </source>
</evidence>
<dbReference type="PRINTS" id="PR00253">
    <property type="entry name" value="GABAARECEPTR"/>
</dbReference>
<dbReference type="Pfam" id="PF02931">
    <property type="entry name" value="Neur_chan_LBD"/>
    <property type="match status" value="1"/>
</dbReference>
<keyword evidence="10 11" id="KW-0407">Ion channel</keyword>
<evidence type="ECO:0000256" key="2">
    <source>
        <dbReference type="ARBA" id="ARBA00004236"/>
    </source>
</evidence>
<dbReference type="GO" id="GO:0005886">
    <property type="term" value="C:plasma membrane"/>
    <property type="evidence" value="ECO:0007669"/>
    <property type="project" value="UniProtKB-SubCell"/>
</dbReference>
<evidence type="ECO:0000313" key="15">
    <source>
        <dbReference type="WBParaSite" id="maker-uti_cns_0047873-snap-gene-0.4-mRNA-1"/>
    </source>
</evidence>
<dbReference type="PANTHER" id="PTHR18945">
    <property type="entry name" value="NEUROTRANSMITTER GATED ION CHANNEL"/>
    <property type="match status" value="1"/>
</dbReference>
<organism evidence="14 15">
    <name type="scientific">Macrostomum lignano</name>
    <dbReference type="NCBI Taxonomy" id="282301"/>
    <lineage>
        <taxon>Eukaryota</taxon>
        <taxon>Metazoa</taxon>
        <taxon>Spiralia</taxon>
        <taxon>Lophotrochozoa</taxon>
        <taxon>Platyhelminthes</taxon>
        <taxon>Rhabditophora</taxon>
        <taxon>Macrostomorpha</taxon>
        <taxon>Macrostomida</taxon>
        <taxon>Macrostomidae</taxon>
        <taxon>Macrostomum</taxon>
    </lineage>
</organism>
<evidence type="ECO:0000256" key="6">
    <source>
        <dbReference type="ARBA" id="ARBA00022729"/>
    </source>
</evidence>
<evidence type="ECO:0000256" key="10">
    <source>
        <dbReference type="ARBA" id="ARBA00023303"/>
    </source>
</evidence>
<evidence type="ECO:0000256" key="9">
    <source>
        <dbReference type="ARBA" id="ARBA00023136"/>
    </source>
</evidence>
<dbReference type="PROSITE" id="PS00236">
    <property type="entry name" value="NEUROTR_ION_CHANNEL"/>
    <property type="match status" value="1"/>
</dbReference>
<reference evidence="15" key="1">
    <citation type="submission" date="2016-11" db="UniProtKB">
        <authorList>
            <consortium name="WormBaseParasite"/>
        </authorList>
    </citation>
    <scope>IDENTIFICATION</scope>
</reference>
<keyword evidence="7 11" id="KW-1133">Transmembrane helix</keyword>
<keyword evidence="14" id="KW-1185">Reference proteome</keyword>
<dbReference type="Gene3D" id="1.20.58.390">
    <property type="entry name" value="Neurotransmitter-gated ion-channel transmembrane domain"/>
    <property type="match status" value="1"/>
</dbReference>
<evidence type="ECO:0000256" key="5">
    <source>
        <dbReference type="ARBA" id="ARBA00022692"/>
    </source>
</evidence>
<feature type="transmembrane region" description="Helical" evidence="11">
    <location>
        <begin position="287"/>
        <end position="306"/>
    </location>
</feature>
<comment type="similarity">
    <text evidence="11">Belongs to the ligand-gated ion channel (TC 1.A.9) family.</text>
</comment>
<dbReference type="InterPro" id="IPR036734">
    <property type="entry name" value="Neur_chan_lig-bd_sf"/>
</dbReference>
<protein>
    <submittedName>
        <fullName evidence="15">Neur_chan_LBD domain-containing protein</fullName>
    </submittedName>
</protein>
<feature type="transmembrane region" description="Helical" evidence="11">
    <location>
        <begin position="345"/>
        <end position="364"/>
    </location>
</feature>
<evidence type="ECO:0000313" key="14">
    <source>
        <dbReference type="Proteomes" id="UP000095280"/>
    </source>
</evidence>
<keyword evidence="6" id="KW-0732">Signal</keyword>
<dbReference type="InterPro" id="IPR006028">
    <property type="entry name" value="GABAA/Glycine_rcpt"/>
</dbReference>
<dbReference type="GO" id="GO:0005230">
    <property type="term" value="F:extracellular ligand-gated monoatomic ion channel activity"/>
    <property type="evidence" value="ECO:0007669"/>
    <property type="project" value="InterPro"/>
</dbReference>
<dbReference type="AlphaFoldDB" id="A0A1I8JHB5"/>
<feature type="domain" description="Neurotransmitter-gated ion-channel transmembrane" evidence="13">
    <location>
        <begin position="288"/>
        <end position="383"/>
    </location>
</feature>
<dbReference type="Proteomes" id="UP000095280">
    <property type="component" value="Unplaced"/>
</dbReference>
<dbReference type="Pfam" id="PF02932">
    <property type="entry name" value="Neur_chan_memb"/>
    <property type="match status" value="1"/>
</dbReference>
<dbReference type="InterPro" id="IPR006029">
    <property type="entry name" value="Neurotrans-gated_channel_TM"/>
</dbReference>